<evidence type="ECO:0000259" key="6">
    <source>
        <dbReference type="Pfam" id="PF00496"/>
    </source>
</evidence>
<dbReference type="InterPro" id="IPR039424">
    <property type="entry name" value="SBP_5"/>
</dbReference>
<keyword evidence="5" id="KW-0472">Membrane</keyword>
<sequence>MTNRFAPAAGAGADRAAAAGLSRRSLLRSSAAVAAALAVGGPLLSACGGSGGSGASGGSGGTLVFGLDSDVPNLQTPQNQGSASMILNAVLHRGLVEYDAKGEVTPALAEKFETTDSQTYTFTLRDNLKFHDGKPVTVDDVKASLEFMTQEAKTPKLYPATKGIESVTTQGDKTVVVKLKAPDASFLAYLADVSGAILPKETLGQQAPTYVGAGPFKFVRYEKGVAFEVERFADFHAADRTKLSKIQFKILPDQSARDNALLTGTVDAISFVGWNDYDRVKQKSDLVLAETEGPFMYLVFNTSEGPFKDARVRQAVAWAVNRQKVVDSALASRGKPLAGMPIPASSEFHEADQASYYTLDQAKAKALLAEAGYPNGFKARMLSSSQYDFHQNTAVSVQADLKAIGIDLEMNLPDWPTRLQLGAKGEYDIAVYGQGRVVRALRLLSSGVCGVCGVGMVWVVGVVRWCRRGW</sequence>
<feature type="transmembrane region" description="Helical" evidence="5">
    <location>
        <begin position="443"/>
        <end position="466"/>
    </location>
</feature>
<dbReference type="SUPFAM" id="SSF53850">
    <property type="entry name" value="Periplasmic binding protein-like II"/>
    <property type="match status" value="1"/>
</dbReference>
<evidence type="ECO:0000256" key="1">
    <source>
        <dbReference type="ARBA" id="ARBA00004193"/>
    </source>
</evidence>
<dbReference type="GO" id="GO:0042597">
    <property type="term" value="C:periplasmic space"/>
    <property type="evidence" value="ECO:0007669"/>
    <property type="project" value="UniProtKB-ARBA"/>
</dbReference>
<comment type="subcellular location">
    <subcellularLocation>
        <location evidence="1">Cell membrane</location>
        <topology evidence="1">Lipid-anchor</topology>
    </subcellularLocation>
</comment>
<protein>
    <submittedName>
        <fullName evidence="7">Peptide/nickel transport system substrate-binding protein/glutathione transport system substrate-binding protein</fullName>
    </submittedName>
</protein>
<dbReference type="AlphaFoldDB" id="A0A562IHT4"/>
<accession>A0A562IHT4</accession>
<dbReference type="Pfam" id="PF00496">
    <property type="entry name" value="SBP_bac_5"/>
    <property type="match status" value="1"/>
</dbReference>
<gene>
    <name evidence="7" type="ORF">JD77_05616</name>
</gene>
<dbReference type="EMBL" id="VLKE01000001">
    <property type="protein sequence ID" value="TWH70591.1"/>
    <property type="molecule type" value="Genomic_DNA"/>
</dbReference>
<reference evidence="7 8" key="1">
    <citation type="submission" date="2019-07" db="EMBL/GenBank/DDBJ databases">
        <title>R&amp;d 2014.</title>
        <authorList>
            <person name="Klenk H.-P."/>
        </authorList>
    </citation>
    <scope>NUCLEOTIDE SEQUENCE [LARGE SCALE GENOMIC DNA]</scope>
    <source>
        <strain evidence="7 8">DSM 43868</strain>
    </source>
</reference>
<dbReference type="InterPro" id="IPR000914">
    <property type="entry name" value="SBP_5_dom"/>
</dbReference>
<keyword evidence="8" id="KW-1185">Reference proteome</keyword>
<evidence type="ECO:0000256" key="5">
    <source>
        <dbReference type="SAM" id="Phobius"/>
    </source>
</evidence>
<dbReference type="Gene3D" id="3.40.190.10">
    <property type="entry name" value="Periplasmic binding protein-like II"/>
    <property type="match status" value="1"/>
</dbReference>
<comment type="similarity">
    <text evidence="2">Belongs to the bacterial solute-binding protein 5 family.</text>
</comment>
<dbReference type="PIRSF" id="PIRSF002741">
    <property type="entry name" value="MppA"/>
    <property type="match status" value="1"/>
</dbReference>
<comment type="caution">
    <text evidence="7">The sequence shown here is derived from an EMBL/GenBank/DDBJ whole genome shotgun (WGS) entry which is preliminary data.</text>
</comment>
<evidence type="ECO:0000256" key="2">
    <source>
        <dbReference type="ARBA" id="ARBA00005695"/>
    </source>
</evidence>
<dbReference type="Gene3D" id="3.90.76.10">
    <property type="entry name" value="Dipeptide-binding Protein, Domain 1"/>
    <property type="match status" value="1"/>
</dbReference>
<dbReference type="RefSeq" id="WP_145776833.1">
    <property type="nucleotide sequence ID" value="NZ_VLKE01000001.1"/>
</dbReference>
<organism evidence="7 8">
    <name type="scientific">Micromonospora olivasterospora</name>
    <dbReference type="NCBI Taxonomy" id="1880"/>
    <lineage>
        <taxon>Bacteria</taxon>
        <taxon>Bacillati</taxon>
        <taxon>Actinomycetota</taxon>
        <taxon>Actinomycetes</taxon>
        <taxon>Micromonosporales</taxon>
        <taxon>Micromonosporaceae</taxon>
        <taxon>Micromonospora</taxon>
    </lineage>
</organism>
<dbReference type="InterPro" id="IPR023765">
    <property type="entry name" value="SBP_5_CS"/>
</dbReference>
<dbReference type="PROSITE" id="PS01040">
    <property type="entry name" value="SBP_BACTERIAL_5"/>
    <property type="match status" value="1"/>
</dbReference>
<dbReference type="PROSITE" id="PS51318">
    <property type="entry name" value="TAT"/>
    <property type="match status" value="1"/>
</dbReference>
<name>A0A562IHT4_MICOL</name>
<dbReference type="PANTHER" id="PTHR30290">
    <property type="entry name" value="PERIPLASMIC BINDING COMPONENT OF ABC TRANSPORTER"/>
    <property type="match status" value="1"/>
</dbReference>
<keyword evidence="5" id="KW-1133">Transmembrane helix</keyword>
<dbReference type="Proteomes" id="UP000319825">
    <property type="component" value="Unassembled WGS sequence"/>
</dbReference>
<keyword evidence="3" id="KW-0813">Transport</keyword>
<proteinExistence type="inferred from homology"/>
<dbReference type="GO" id="GO:0015833">
    <property type="term" value="P:peptide transport"/>
    <property type="evidence" value="ECO:0007669"/>
    <property type="project" value="TreeGrafter"/>
</dbReference>
<dbReference type="GO" id="GO:1904680">
    <property type="term" value="F:peptide transmembrane transporter activity"/>
    <property type="evidence" value="ECO:0007669"/>
    <property type="project" value="TreeGrafter"/>
</dbReference>
<dbReference type="Gene3D" id="3.10.105.10">
    <property type="entry name" value="Dipeptide-binding Protein, Domain 3"/>
    <property type="match status" value="1"/>
</dbReference>
<feature type="domain" description="Solute-binding protein family 5" evidence="6">
    <location>
        <begin position="103"/>
        <end position="435"/>
    </location>
</feature>
<keyword evidence="4" id="KW-0732">Signal</keyword>
<evidence type="ECO:0000256" key="3">
    <source>
        <dbReference type="ARBA" id="ARBA00022448"/>
    </source>
</evidence>
<evidence type="ECO:0000256" key="4">
    <source>
        <dbReference type="ARBA" id="ARBA00022729"/>
    </source>
</evidence>
<evidence type="ECO:0000313" key="8">
    <source>
        <dbReference type="Proteomes" id="UP000319825"/>
    </source>
</evidence>
<dbReference type="InterPro" id="IPR030678">
    <property type="entry name" value="Peptide/Ni-bd"/>
</dbReference>
<dbReference type="InterPro" id="IPR006311">
    <property type="entry name" value="TAT_signal"/>
</dbReference>
<dbReference type="PANTHER" id="PTHR30290:SF9">
    <property type="entry name" value="OLIGOPEPTIDE-BINDING PROTEIN APPA"/>
    <property type="match status" value="1"/>
</dbReference>
<dbReference type="OrthoDB" id="9803988at2"/>
<keyword evidence="5" id="KW-0812">Transmembrane</keyword>
<dbReference type="GO" id="GO:0043190">
    <property type="term" value="C:ATP-binding cassette (ABC) transporter complex"/>
    <property type="evidence" value="ECO:0007669"/>
    <property type="project" value="InterPro"/>
</dbReference>
<evidence type="ECO:0000313" key="7">
    <source>
        <dbReference type="EMBL" id="TWH70591.1"/>
    </source>
</evidence>